<gene>
    <name evidence="3" type="primary">glmU_1</name>
    <name evidence="3" type="ORF">MBCUT_03040</name>
</gene>
<reference evidence="3 4" key="1">
    <citation type="submission" date="2016-04" db="EMBL/GenBank/DDBJ databases">
        <title>Genome sequence of Methanobrevibacter cuticularis DSM 11139.</title>
        <authorList>
            <person name="Poehlein A."/>
            <person name="Seedorf H."/>
            <person name="Daniel R."/>
        </authorList>
    </citation>
    <scope>NUCLEOTIDE SEQUENCE [LARGE SCALE GENOMIC DNA]</scope>
    <source>
        <strain evidence="3 4">DSM 11139</strain>
    </source>
</reference>
<dbReference type="OrthoDB" id="9782at2157"/>
<dbReference type="PATRIC" id="fig|47311.3.peg.334"/>
<protein>
    <submittedName>
        <fullName evidence="3">Bifunctional protein GlmU</fullName>
    </submittedName>
</protein>
<dbReference type="STRING" id="47311.MBCUT_03040"/>
<dbReference type="EMBL" id="LWMW01000054">
    <property type="protein sequence ID" value="KZX17257.1"/>
    <property type="molecule type" value="Genomic_DNA"/>
</dbReference>
<proteinExistence type="predicted"/>
<dbReference type="Pfam" id="PF12804">
    <property type="entry name" value="NTP_transf_3"/>
    <property type="match status" value="1"/>
</dbReference>
<evidence type="ECO:0000313" key="3">
    <source>
        <dbReference type="EMBL" id="KZX17257.1"/>
    </source>
</evidence>
<dbReference type="Gene3D" id="3.90.550.10">
    <property type="entry name" value="Spore Coat Polysaccharide Biosynthesis Protein SpsA, Chain A"/>
    <property type="match status" value="1"/>
</dbReference>
<keyword evidence="4" id="KW-1185">Reference proteome</keyword>
<sequence length="208" mass="23446">MITAVLMAGGQGKRMKSDLEKPLLRLKSKPLIDHVLGNLKDSKYIENIVVATSPHTPKTKKYVDQIILNPQKENRIECIETSGDGYLEDLSFLLSKFEKRSNTDILLFVNSDLPFVSSDILDSIIEKYLNNDNPALSVLVPIAIFKEYGIEPSYIFEDLVPSGVNILISQNIIQNESKLIIPKVELALNINTVDDLNLAIKLYDKFKR</sequence>
<comment type="caution">
    <text evidence="3">The sequence shown here is derived from an EMBL/GenBank/DDBJ whole genome shotgun (WGS) entry which is preliminary data.</text>
</comment>
<organism evidence="3 4">
    <name type="scientific">Methanobrevibacter cuticularis</name>
    <dbReference type="NCBI Taxonomy" id="47311"/>
    <lineage>
        <taxon>Archaea</taxon>
        <taxon>Methanobacteriati</taxon>
        <taxon>Methanobacteriota</taxon>
        <taxon>Methanomada group</taxon>
        <taxon>Methanobacteria</taxon>
        <taxon>Methanobacteriales</taxon>
        <taxon>Methanobacteriaceae</taxon>
        <taxon>Methanobrevibacter</taxon>
    </lineage>
</organism>
<keyword evidence="1" id="KW-0808">Transferase</keyword>
<dbReference type="PANTHER" id="PTHR19136">
    <property type="entry name" value="MOLYBDENUM COFACTOR GUANYLYLTRANSFERASE"/>
    <property type="match status" value="1"/>
</dbReference>
<dbReference type="InterPro" id="IPR025877">
    <property type="entry name" value="MobA-like_NTP_Trfase"/>
</dbReference>
<dbReference type="RefSeq" id="WP_067257960.1">
    <property type="nucleotide sequence ID" value="NZ_LWMW01000054.1"/>
</dbReference>
<evidence type="ECO:0000259" key="2">
    <source>
        <dbReference type="Pfam" id="PF12804"/>
    </source>
</evidence>
<dbReference type="InterPro" id="IPR029044">
    <property type="entry name" value="Nucleotide-diphossugar_trans"/>
</dbReference>
<dbReference type="SUPFAM" id="SSF53448">
    <property type="entry name" value="Nucleotide-diphospho-sugar transferases"/>
    <property type="match status" value="1"/>
</dbReference>
<dbReference type="Proteomes" id="UP000077275">
    <property type="component" value="Unassembled WGS sequence"/>
</dbReference>
<evidence type="ECO:0000313" key="4">
    <source>
        <dbReference type="Proteomes" id="UP000077275"/>
    </source>
</evidence>
<name>A0A166CWG0_9EURY</name>
<dbReference type="AlphaFoldDB" id="A0A166CWG0"/>
<evidence type="ECO:0000256" key="1">
    <source>
        <dbReference type="ARBA" id="ARBA00022679"/>
    </source>
</evidence>
<accession>A0A166CWG0</accession>
<dbReference type="GO" id="GO:0016779">
    <property type="term" value="F:nucleotidyltransferase activity"/>
    <property type="evidence" value="ECO:0007669"/>
    <property type="project" value="TreeGrafter"/>
</dbReference>
<feature type="domain" description="MobA-like NTP transferase" evidence="2">
    <location>
        <begin position="4"/>
        <end position="135"/>
    </location>
</feature>
<dbReference type="PANTHER" id="PTHR19136:SF86">
    <property type="entry name" value="ADENOSYLCOBINAMIDE-PHOSPHATE GUANYLYLTRANSFERASE"/>
    <property type="match status" value="1"/>
</dbReference>